<evidence type="ECO:0000259" key="1">
    <source>
        <dbReference type="PROSITE" id="PS51186"/>
    </source>
</evidence>
<dbReference type="InterPro" id="IPR050276">
    <property type="entry name" value="MshD_Acetyltransferase"/>
</dbReference>
<sequence>MLRKMRQEEFLSYRDYFIADYSQEISLNYSRTMADSVSIAEQDLLRSFPDGVESKGQELVCIEAKVAGQIIVVGYLWYTINIEDQTAFICDFYITEPHRSKQFGRHAMSELEEQLKNNGIHQIKLRVAYYNKRAFALYEKIGFVVTGYNMSKNIV</sequence>
<dbReference type="AlphaFoldDB" id="A0A369A2Q8"/>
<dbReference type="InterPro" id="IPR000182">
    <property type="entry name" value="GNAT_dom"/>
</dbReference>
<dbReference type="Proteomes" id="UP000253506">
    <property type="component" value="Unassembled WGS sequence"/>
</dbReference>
<dbReference type="Pfam" id="PF00583">
    <property type="entry name" value="Acetyltransf_1"/>
    <property type="match status" value="1"/>
</dbReference>
<dbReference type="GO" id="GO:0016747">
    <property type="term" value="F:acyltransferase activity, transferring groups other than amino-acyl groups"/>
    <property type="evidence" value="ECO:0007669"/>
    <property type="project" value="InterPro"/>
</dbReference>
<dbReference type="InterPro" id="IPR016181">
    <property type="entry name" value="Acyl_CoA_acyltransferase"/>
</dbReference>
<comment type="caution">
    <text evidence="2">The sequence shown here is derived from an EMBL/GenBank/DDBJ whole genome shotgun (WGS) entry which is preliminary data.</text>
</comment>
<organism evidence="2 3">
    <name type="scientific">Marinomonas foliarum</name>
    <dbReference type="NCBI Taxonomy" id="491950"/>
    <lineage>
        <taxon>Bacteria</taxon>
        <taxon>Pseudomonadati</taxon>
        <taxon>Pseudomonadota</taxon>
        <taxon>Gammaproteobacteria</taxon>
        <taxon>Oceanospirillales</taxon>
        <taxon>Oceanospirillaceae</taxon>
        <taxon>Marinomonas</taxon>
    </lineage>
</organism>
<dbReference type="PANTHER" id="PTHR43617">
    <property type="entry name" value="L-AMINO ACID N-ACETYLTRANSFERASE"/>
    <property type="match status" value="1"/>
</dbReference>
<dbReference type="EMBL" id="QPJQ01000012">
    <property type="protein sequence ID" value="RCX03499.1"/>
    <property type="molecule type" value="Genomic_DNA"/>
</dbReference>
<accession>A0A369A2Q8</accession>
<dbReference type="Gene3D" id="3.40.630.30">
    <property type="match status" value="1"/>
</dbReference>
<protein>
    <submittedName>
        <fullName evidence="2">RimJ/RimL family protein N-acetyltransferase</fullName>
    </submittedName>
</protein>
<dbReference type="PROSITE" id="PS51186">
    <property type="entry name" value="GNAT"/>
    <property type="match status" value="1"/>
</dbReference>
<name>A0A369A2Q8_9GAMM</name>
<gene>
    <name evidence="2" type="ORF">DFP77_11237</name>
</gene>
<evidence type="ECO:0000313" key="3">
    <source>
        <dbReference type="Proteomes" id="UP000253506"/>
    </source>
</evidence>
<reference evidence="2 3" key="1">
    <citation type="submission" date="2018-07" db="EMBL/GenBank/DDBJ databases">
        <title>Genomic Encyclopedia of Type Strains, Phase III (KMG-III): the genomes of soil and plant-associated and newly described type strains.</title>
        <authorList>
            <person name="Whitman W."/>
        </authorList>
    </citation>
    <scope>NUCLEOTIDE SEQUENCE [LARGE SCALE GENOMIC DNA]</scope>
    <source>
        <strain evidence="2 3">CECT 7731</strain>
    </source>
</reference>
<feature type="domain" description="N-acetyltransferase" evidence="1">
    <location>
        <begin position="1"/>
        <end position="155"/>
    </location>
</feature>
<evidence type="ECO:0000313" key="2">
    <source>
        <dbReference type="EMBL" id="RCX03499.1"/>
    </source>
</evidence>
<dbReference type="SUPFAM" id="SSF55729">
    <property type="entry name" value="Acyl-CoA N-acyltransferases (Nat)"/>
    <property type="match status" value="1"/>
</dbReference>
<keyword evidence="2" id="KW-0808">Transferase</keyword>
<proteinExistence type="predicted"/>